<evidence type="ECO:0000256" key="4">
    <source>
        <dbReference type="SAM" id="MobiDB-lite"/>
    </source>
</evidence>
<dbReference type="RefSeq" id="XP_013436540.1">
    <property type="nucleotide sequence ID" value="XM_013581086.1"/>
</dbReference>
<keyword evidence="3" id="KW-0687">Ribonucleoprotein</keyword>
<feature type="region of interest" description="Disordered" evidence="4">
    <location>
        <begin position="1"/>
        <end position="30"/>
    </location>
</feature>
<reference evidence="5" key="2">
    <citation type="submission" date="2013-10" db="EMBL/GenBank/DDBJ databases">
        <authorList>
            <person name="Aslett M."/>
        </authorList>
    </citation>
    <scope>NUCLEOTIDE SEQUENCE [LARGE SCALE GENOMIC DNA]</scope>
    <source>
        <strain evidence="5">Houghton</strain>
    </source>
</reference>
<evidence type="ECO:0000256" key="3">
    <source>
        <dbReference type="ARBA" id="ARBA00023274"/>
    </source>
</evidence>
<keyword evidence="2" id="KW-0689">Ribosomal protein</keyword>
<evidence type="ECO:0000256" key="2">
    <source>
        <dbReference type="ARBA" id="ARBA00022980"/>
    </source>
</evidence>
<feature type="compositionally biased region" description="Low complexity" evidence="4">
    <location>
        <begin position="11"/>
        <end position="20"/>
    </location>
</feature>
<evidence type="ECO:0000256" key="1">
    <source>
        <dbReference type="ARBA" id="ARBA00009106"/>
    </source>
</evidence>
<dbReference type="Proteomes" id="UP000030754">
    <property type="component" value="Unassembled WGS sequence"/>
</dbReference>
<evidence type="ECO:0000313" key="5">
    <source>
        <dbReference type="EMBL" id="CDJ68073.1"/>
    </source>
</evidence>
<dbReference type="Pfam" id="PF03297">
    <property type="entry name" value="Ribosomal_S25"/>
    <property type="match status" value="1"/>
</dbReference>
<name>U6MYH1_9EIME</name>
<dbReference type="PANTHER" id="PTHR12850">
    <property type="entry name" value="40S RIBOSOMAL PROTEIN S25"/>
    <property type="match status" value="1"/>
</dbReference>
<dbReference type="AlphaFoldDB" id="U6MYH1"/>
<proteinExistence type="inferred from homology"/>
<keyword evidence="6" id="KW-1185">Reference proteome</keyword>
<reference evidence="5" key="1">
    <citation type="submission" date="2013-10" db="EMBL/GenBank/DDBJ databases">
        <title>Genomic analysis of the causative agents of coccidiosis in chickens.</title>
        <authorList>
            <person name="Reid A.J."/>
            <person name="Blake D."/>
            <person name="Billington K."/>
            <person name="Browne H."/>
            <person name="Dunn M."/>
            <person name="Hung S."/>
            <person name="Kawahara F."/>
            <person name="Miranda-Saavedra D."/>
            <person name="Mourier T."/>
            <person name="Nagra H."/>
            <person name="Otto T.D."/>
            <person name="Rawlings N."/>
            <person name="Sanchez A."/>
            <person name="Sanders M."/>
            <person name="Subramaniam C."/>
            <person name="Tay Y."/>
            <person name="Dear P."/>
            <person name="Doerig C."/>
            <person name="Gruber A."/>
            <person name="Parkinson J."/>
            <person name="Shirley M."/>
            <person name="Wan K.L."/>
            <person name="Berriman M."/>
            <person name="Tomley F."/>
            <person name="Pain A."/>
        </authorList>
    </citation>
    <scope>NUCLEOTIDE SEQUENCE [LARGE SCALE GENOMIC DNA]</scope>
    <source>
        <strain evidence="5">Houghton</strain>
    </source>
</reference>
<feature type="compositionally biased region" description="Basic residues" evidence="4">
    <location>
        <begin position="21"/>
        <end position="30"/>
    </location>
</feature>
<comment type="similarity">
    <text evidence="1">Belongs to the eukaryotic ribosomal protein eS25 family.</text>
</comment>
<evidence type="ECO:0000313" key="6">
    <source>
        <dbReference type="Proteomes" id="UP000030754"/>
    </source>
</evidence>
<dbReference type="Gene3D" id="3.30.63.20">
    <property type="match status" value="1"/>
</dbReference>
<dbReference type="OrthoDB" id="10263513at2759"/>
<organism evidence="5 6">
    <name type="scientific">Eimeria necatrix</name>
    <dbReference type="NCBI Taxonomy" id="51315"/>
    <lineage>
        <taxon>Eukaryota</taxon>
        <taxon>Sar</taxon>
        <taxon>Alveolata</taxon>
        <taxon>Apicomplexa</taxon>
        <taxon>Conoidasida</taxon>
        <taxon>Coccidia</taxon>
        <taxon>Eucoccidiorida</taxon>
        <taxon>Eimeriorina</taxon>
        <taxon>Eimeriidae</taxon>
        <taxon>Eimeria</taxon>
    </lineage>
</organism>
<protein>
    <submittedName>
        <fullName evidence="5">R1 protein, putative</fullName>
    </submittedName>
</protein>
<gene>
    <name evidence="5" type="ORF">ENH_00047470</name>
</gene>
<dbReference type="GO" id="GO:1990904">
    <property type="term" value="C:ribonucleoprotein complex"/>
    <property type="evidence" value="ECO:0007669"/>
    <property type="project" value="UniProtKB-KW"/>
</dbReference>
<dbReference type="EMBL" id="HG725373">
    <property type="protein sequence ID" value="CDJ68073.1"/>
    <property type="molecule type" value="Genomic_DNA"/>
</dbReference>
<feature type="compositionally biased region" description="Basic and acidic residues" evidence="4">
    <location>
        <begin position="1"/>
        <end position="10"/>
    </location>
</feature>
<accession>U6MYH1</accession>
<dbReference type="GeneID" id="25474900"/>
<dbReference type="InterPro" id="IPR004977">
    <property type="entry name" value="Ribosomal_eS25"/>
</dbReference>
<dbReference type="VEuPathDB" id="ToxoDB:ENH_00047470"/>
<dbReference type="GO" id="GO:0005840">
    <property type="term" value="C:ribosome"/>
    <property type="evidence" value="ECO:0007669"/>
    <property type="project" value="UniProtKB-KW"/>
</dbReference>
<sequence>MAPKEKKTKEQIAAAAAAGSKKSKKKWSKGKSKDKLNYSVMFEAATLEKFLSEVPKMKLITPFSICERFRINASLARRGIRELYRQQLIRPLGDQHHAHYIFTKPAAAGAAAGGAQARRAAAAAAASRPPPALARKLHTACCSHGLLLLQQQQQQLLLLQQRVVVAVFGGLGGFRRLQEAGELRLAAAASC</sequence>